<dbReference type="InterPro" id="IPR036397">
    <property type="entry name" value="RNaseH_sf"/>
</dbReference>
<dbReference type="Pfam" id="PF00023">
    <property type="entry name" value="Ank"/>
    <property type="match status" value="2"/>
</dbReference>
<evidence type="ECO:0000313" key="6">
    <source>
        <dbReference type="RefSeq" id="XP_025412257.1"/>
    </source>
</evidence>
<sequence>MMATVFWDEKGVLLVNFMERGTIIIIVVIITADVYYEMLNKLRHAIQNRRRDHNPSITAFHHSAYQNLPLLFREFLITRPKDINVYNEFGESVLSKACTAGHNDIVLTLIQHGADVNSSNMFTKITPLMTAAYYGHCDIIRILAHNDADAAMKDINSKTALHYAVDGSQNNAVKMLLAEKWSDVNSVDSKGWTPLMRAVLMFTHLEVIKTLVDCDSDLSIKDKNGQDVWQLAHLSNNWKALKILPD</sequence>
<keyword evidence="4" id="KW-0812">Transmembrane</keyword>
<dbReference type="InterPro" id="IPR036770">
    <property type="entry name" value="Ankyrin_rpt-contain_sf"/>
</dbReference>
<dbReference type="Proteomes" id="UP000694846">
    <property type="component" value="Unplaced"/>
</dbReference>
<feature type="repeat" description="ANK" evidence="3">
    <location>
        <begin position="123"/>
        <end position="155"/>
    </location>
</feature>
<dbReference type="Pfam" id="PF12796">
    <property type="entry name" value="Ank_2"/>
    <property type="match status" value="1"/>
</dbReference>
<name>A0A8B8FNK3_9HEMI</name>
<dbReference type="RefSeq" id="XP_025412257.1">
    <property type="nucleotide sequence ID" value="XM_025556472.1"/>
</dbReference>
<dbReference type="InterPro" id="IPR001888">
    <property type="entry name" value="Transposase_1"/>
</dbReference>
<dbReference type="Pfam" id="PF01359">
    <property type="entry name" value="Transposase_1"/>
    <property type="match status" value="1"/>
</dbReference>
<keyword evidence="4" id="KW-1133">Transmembrane helix</keyword>
<proteinExistence type="predicted"/>
<organism evidence="5 6">
    <name type="scientific">Sipha flava</name>
    <name type="common">yellow sugarcane aphid</name>
    <dbReference type="NCBI Taxonomy" id="143950"/>
    <lineage>
        <taxon>Eukaryota</taxon>
        <taxon>Metazoa</taxon>
        <taxon>Ecdysozoa</taxon>
        <taxon>Arthropoda</taxon>
        <taxon>Hexapoda</taxon>
        <taxon>Insecta</taxon>
        <taxon>Pterygota</taxon>
        <taxon>Neoptera</taxon>
        <taxon>Paraneoptera</taxon>
        <taxon>Hemiptera</taxon>
        <taxon>Sternorrhyncha</taxon>
        <taxon>Aphidomorpha</taxon>
        <taxon>Aphidoidea</taxon>
        <taxon>Aphididae</taxon>
        <taxon>Sipha</taxon>
    </lineage>
</organism>
<dbReference type="OrthoDB" id="6577879at2759"/>
<protein>
    <submittedName>
        <fullName evidence="6">Fibronectin type 3 and ankyrin repeat domains protein 1-like isoform X1</fullName>
    </submittedName>
</protein>
<dbReference type="Gene3D" id="3.30.420.10">
    <property type="entry name" value="Ribonuclease H-like superfamily/Ribonuclease H"/>
    <property type="match status" value="1"/>
</dbReference>
<evidence type="ECO:0000256" key="2">
    <source>
        <dbReference type="ARBA" id="ARBA00023043"/>
    </source>
</evidence>
<keyword evidence="5" id="KW-1185">Reference proteome</keyword>
<dbReference type="AlphaFoldDB" id="A0A8B8FNK3"/>
<dbReference type="PROSITE" id="PS50297">
    <property type="entry name" value="ANK_REP_REGION"/>
    <property type="match status" value="1"/>
</dbReference>
<dbReference type="GO" id="GO:0003676">
    <property type="term" value="F:nucleic acid binding"/>
    <property type="evidence" value="ECO:0007669"/>
    <property type="project" value="InterPro"/>
</dbReference>
<accession>A0A8B8FNK3</accession>
<dbReference type="GeneID" id="112684802"/>
<evidence type="ECO:0000313" key="5">
    <source>
        <dbReference type="Proteomes" id="UP000694846"/>
    </source>
</evidence>
<dbReference type="SMART" id="SM00248">
    <property type="entry name" value="ANK"/>
    <property type="match status" value="5"/>
</dbReference>
<dbReference type="Gene3D" id="1.25.40.20">
    <property type="entry name" value="Ankyrin repeat-containing domain"/>
    <property type="match status" value="1"/>
</dbReference>
<evidence type="ECO:0000256" key="3">
    <source>
        <dbReference type="PROSITE-ProRule" id="PRU00023"/>
    </source>
</evidence>
<feature type="repeat" description="ANK" evidence="3">
    <location>
        <begin position="89"/>
        <end position="121"/>
    </location>
</feature>
<keyword evidence="1" id="KW-0677">Repeat</keyword>
<dbReference type="PANTHER" id="PTHR24171:SF9">
    <property type="entry name" value="ANKYRIN REPEAT DOMAIN-CONTAINING PROTEIN 39"/>
    <property type="match status" value="1"/>
</dbReference>
<keyword evidence="4" id="KW-0472">Membrane</keyword>
<feature type="transmembrane region" description="Helical" evidence="4">
    <location>
        <begin position="20"/>
        <end position="39"/>
    </location>
</feature>
<dbReference type="InterPro" id="IPR002110">
    <property type="entry name" value="Ankyrin_rpt"/>
</dbReference>
<reference evidence="6" key="1">
    <citation type="submission" date="2025-08" db="UniProtKB">
        <authorList>
            <consortium name="RefSeq"/>
        </authorList>
    </citation>
    <scope>IDENTIFICATION</scope>
    <source>
        <tissue evidence="6">Whole body</tissue>
    </source>
</reference>
<dbReference type="PROSITE" id="PS50088">
    <property type="entry name" value="ANK_REPEAT"/>
    <property type="match status" value="3"/>
</dbReference>
<evidence type="ECO:0000256" key="4">
    <source>
        <dbReference type="SAM" id="Phobius"/>
    </source>
</evidence>
<keyword evidence="2 3" id="KW-0040">ANK repeat</keyword>
<dbReference type="PANTHER" id="PTHR24171">
    <property type="entry name" value="ANKYRIN REPEAT DOMAIN-CONTAINING PROTEIN 39-RELATED"/>
    <property type="match status" value="1"/>
</dbReference>
<gene>
    <name evidence="6" type="primary">LOC112684802</name>
</gene>
<evidence type="ECO:0000256" key="1">
    <source>
        <dbReference type="ARBA" id="ARBA00022737"/>
    </source>
</evidence>
<dbReference type="SUPFAM" id="SSF48403">
    <property type="entry name" value="Ankyrin repeat"/>
    <property type="match status" value="1"/>
</dbReference>
<feature type="repeat" description="ANK" evidence="3">
    <location>
        <begin position="156"/>
        <end position="189"/>
    </location>
</feature>